<evidence type="ECO:0000313" key="3">
    <source>
        <dbReference type="EMBL" id="QRG65472.1"/>
    </source>
</evidence>
<dbReference type="EMBL" id="CP069127">
    <property type="protein sequence ID" value="QRG65472.1"/>
    <property type="molecule type" value="Genomic_DNA"/>
</dbReference>
<proteinExistence type="predicted"/>
<dbReference type="Proteomes" id="UP000596248">
    <property type="component" value="Chromosome"/>
</dbReference>
<evidence type="ECO:0000256" key="1">
    <source>
        <dbReference type="SAM" id="MobiDB-lite"/>
    </source>
</evidence>
<keyword evidence="4" id="KW-1185">Reference proteome</keyword>
<feature type="transmembrane region" description="Helical" evidence="2">
    <location>
        <begin position="35"/>
        <end position="54"/>
    </location>
</feature>
<keyword evidence="2" id="KW-1133">Transmembrane helix</keyword>
<keyword evidence="2" id="KW-0472">Membrane</keyword>
<reference evidence="3 4" key="1">
    <citation type="submission" date="2021-01" db="EMBL/GenBank/DDBJ databases">
        <title>Identification of strong promoters based on the transcriptome of Brevibacillus choshinensis.</title>
        <authorList>
            <person name="Yao D."/>
            <person name="Zhang K."/>
            <person name="Wu J."/>
        </authorList>
    </citation>
    <scope>NUCLEOTIDE SEQUENCE [LARGE SCALE GENOMIC DNA]</scope>
    <source>
        <strain evidence="3 4">HPD31-SP3</strain>
    </source>
</reference>
<evidence type="ECO:0000313" key="4">
    <source>
        <dbReference type="Proteomes" id="UP000596248"/>
    </source>
</evidence>
<accession>A0ABX7FIF4</accession>
<keyword evidence="2" id="KW-0812">Transmembrane</keyword>
<organism evidence="3 4">
    <name type="scientific">Brevibacillus choshinensis</name>
    <dbReference type="NCBI Taxonomy" id="54911"/>
    <lineage>
        <taxon>Bacteria</taxon>
        <taxon>Bacillati</taxon>
        <taxon>Bacillota</taxon>
        <taxon>Bacilli</taxon>
        <taxon>Bacillales</taxon>
        <taxon>Paenibacillaceae</taxon>
        <taxon>Brevibacillus</taxon>
    </lineage>
</organism>
<name>A0ABX7FIF4_BRECH</name>
<gene>
    <name evidence="3" type="ORF">JNE38_17800</name>
</gene>
<feature type="compositionally biased region" description="Basic and acidic residues" evidence="1">
    <location>
        <begin position="67"/>
        <end position="90"/>
    </location>
</feature>
<evidence type="ECO:0000256" key="2">
    <source>
        <dbReference type="SAM" id="Phobius"/>
    </source>
</evidence>
<protein>
    <submittedName>
        <fullName evidence="3">Uncharacterized protein</fullName>
    </submittedName>
</protein>
<feature type="region of interest" description="Disordered" evidence="1">
    <location>
        <begin position="65"/>
        <end position="100"/>
    </location>
</feature>
<dbReference type="RefSeq" id="WP_203254985.1">
    <property type="nucleotide sequence ID" value="NZ_CP069127.1"/>
</dbReference>
<sequence>MMGTIWINSGLGLLAFVVTLATALASNVWLVSLERAGVAFLVFFLAAFPIRWVLTKVTQSPSLPLAKEGEASRKDGQASPDKDKEDKQVEEGEVEEAFSPLSISQMERIRLIEDPTTVAEVVRRLTDE</sequence>